<dbReference type="AlphaFoldDB" id="A0A920CLI7"/>
<feature type="transmembrane region" description="Helical" evidence="1">
    <location>
        <begin position="32"/>
        <end position="50"/>
    </location>
</feature>
<keyword evidence="1" id="KW-1133">Transmembrane helix</keyword>
<comment type="caution">
    <text evidence="2">The sequence shown here is derived from an EMBL/GenBank/DDBJ whole genome shotgun (WGS) entry which is preliminary data.</text>
</comment>
<keyword evidence="1" id="KW-0812">Transmembrane</keyword>
<evidence type="ECO:0000313" key="3">
    <source>
        <dbReference type="Proteomes" id="UP000678895"/>
    </source>
</evidence>
<evidence type="ECO:0000313" key="2">
    <source>
        <dbReference type="EMBL" id="GIO41668.1"/>
    </source>
</evidence>
<organism evidence="2 3">
    <name type="scientific">Paenibacillus apis</name>
    <dbReference type="NCBI Taxonomy" id="1792174"/>
    <lineage>
        <taxon>Bacteria</taxon>
        <taxon>Bacillati</taxon>
        <taxon>Bacillota</taxon>
        <taxon>Bacilli</taxon>
        <taxon>Bacillales</taxon>
        <taxon>Paenibacillaceae</taxon>
        <taxon>Paenibacillus</taxon>
    </lineage>
</organism>
<dbReference type="Proteomes" id="UP000678895">
    <property type="component" value="Unassembled WGS sequence"/>
</dbReference>
<evidence type="ECO:0000256" key="1">
    <source>
        <dbReference type="SAM" id="Phobius"/>
    </source>
</evidence>
<reference evidence="2" key="1">
    <citation type="submission" date="2021-03" db="EMBL/GenBank/DDBJ databases">
        <title>Antimicrobial resistance genes in bacteria isolated from Japanese honey, and their potential for conferring macrolide and lincosamide resistance in the American foulbrood pathogen Paenibacillus larvae.</title>
        <authorList>
            <person name="Okamoto M."/>
            <person name="Kumagai M."/>
            <person name="Kanamori H."/>
            <person name="Takamatsu D."/>
        </authorList>
    </citation>
    <scope>NUCLEOTIDE SEQUENCE</scope>
    <source>
        <strain evidence="2">J41TS4</strain>
    </source>
</reference>
<name>A0A920CLI7_9BACL</name>
<dbReference type="EMBL" id="BORS01000004">
    <property type="protein sequence ID" value="GIO41668.1"/>
    <property type="molecule type" value="Genomic_DNA"/>
</dbReference>
<protein>
    <submittedName>
        <fullName evidence="2">Uncharacterized protein</fullName>
    </submittedName>
</protein>
<keyword evidence="3" id="KW-1185">Reference proteome</keyword>
<keyword evidence="1" id="KW-0472">Membrane</keyword>
<accession>A0A920CLI7</accession>
<proteinExistence type="predicted"/>
<gene>
    <name evidence="2" type="ORF">J41TS4_14260</name>
</gene>
<sequence length="56" mass="6642">MLIPLLIVYTIHYLDQYVIESERSDVLSFESILTWIIGYYVIGMLNIVFFPEGKRE</sequence>